<gene>
    <name evidence="4" type="ORF">ACFPP7_16940</name>
</gene>
<dbReference type="InterPro" id="IPR036264">
    <property type="entry name" value="Bact_exopeptidase_dim_dom"/>
</dbReference>
<dbReference type="SUPFAM" id="SSF53187">
    <property type="entry name" value="Zn-dependent exopeptidases"/>
    <property type="match status" value="1"/>
</dbReference>
<dbReference type="Gene3D" id="3.40.630.10">
    <property type="entry name" value="Zn peptidases"/>
    <property type="match status" value="1"/>
</dbReference>
<comment type="caution">
    <text evidence="4">The sequence shown here is derived from an EMBL/GenBank/DDBJ whole genome shotgun (WGS) entry which is preliminary data.</text>
</comment>
<evidence type="ECO:0000256" key="2">
    <source>
        <dbReference type="ARBA" id="ARBA00022801"/>
    </source>
</evidence>
<dbReference type="InterPro" id="IPR010158">
    <property type="entry name" value="Amidase_Cbmase"/>
</dbReference>
<dbReference type="CDD" id="cd03884">
    <property type="entry name" value="M20_bAS"/>
    <property type="match status" value="1"/>
</dbReference>
<keyword evidence="2" id="KW-0378">Hydrolase</keyword>
<evidence type="ECO:0000259" key="3">
    <source>
        <dbReference type="Pfam" id="PF07687"/>
    </source>
</evidence>
<dbReference type="InterPro" id="IPR011650">
    <property type="entry name" value="Peptidase_M20_dimer"/>
</dbReference>
<accession>A0ABW0QE67</accession>
<dbReference type="InterPro" id="IPR002933">
    <property type="entry name" value="Peptidase_M20"/>
</dbReference>
<dbReference type="NCBIfam" id="TIGR01879">
    <property type="entry name" value="hydantase"/>
    <property type="match status" value="1"/>
</dbReference>
<dbReference type="EMBL" id="JBHSMX010000049">
    <property type="protein sequence ID" value="MFC5522580.1"/>
    <property type="molecule type" value="Genomic_DNA"/>
</dbReference>
<dbReference type="PANTHER" id="PTHR32494:SF5">
    <property type="entry name" value="ALLANTOATE AMIDOHYDROLASE"/>
    <property type="match status" value="1"/>
</dbReference>
<dbReference type="Proteomes" id="UP001596084">
    <property type="component" value="Unassembled WGS sequence"/>
</dbReference>
<dbReference type="Pfam" id="PF01546">
    <property type="entry name" value="Peptidase_M20"/>
    <property type="match status" value="1"/>
</dbReference>
<evidence type="ECO:0000313" key="5">
    <source>
        <dbReference type="Proteomes" id="UP001596084"/>
    </source>
</evidence>
<feature type="domain" description="Peptidase M20 dimerisation" evidence="3">
    <location>
        <begin position="212"/>
        <end position="311"/>
    </location>
</feature>
<dbReference type="Gene3D" id="3.30.70.360">
    <property type="match status" value="1"/>
</dbReference>
<evidence type="ECO:0000256" key="1">
    <source>
        <dbReference type="ARBA" id="ARBA00006153"/>
    </source>
</evidence>
<dbReference type="Pfam" id="PF07687">
    <property type="entry name" value="M20_dimer"/>
    <property type="match status" value="1"/>
</dbReference>
<dbReference type="PANTHER" id="PTHR32494">
    <property type="entry name" value="ALLANTOATE DEIMINASE-RELATED"/>
    <property type="match status" value="1"/>
</dbReference>
<dbReference type="SUPFAM" id="SSF55031">
    <property type="entry name" value="Bacterial exopeptidase dimerisation domain"/>
    <property type="match status" value="1"/>
</dbReference>
<proteinExistence type="inferred from homology"/>
<protein>
    <submittedName>
        <fullName evidence="4">M20 family metallo-hydrolase</fullName>
    </submittedName>
</protein>
<keyword evidence="5" id="KW-1185">Reference proteome</keyword>
<reference evidence="5" key="1">
    <citation type="journal article" date="2019" name="Int. J. Syst. Evol. Microbiol.">
        <title>The Global Catalogue of Microorganisms (GCM) 10K type strain sequencing project: providing services to taxonomists for standard genome sequencing and annotation.</title>
        <authorList>
            <consortium name="The Broad Institute Genomics Platform"/>
            <consortium name="The Broad Institute Genome Sequencing Center for Infectious Disease"/>
            <person name="Wu L."/>
            <person name="Ma J."/>
        </authorList>
    </citation>
    <scope>NUCLEOTIDE SEQUENCE [LARGE SCALE GENOMIC DNA]</scope>
    <source>
        <strain evidence="5">CGMCC 4.7277</strain>
    </source>
</reference>
<name>A0ABW0QE67_9BURK</name>
<comment type="similarity">
    <text evidence="1">Belongs to the peptidase M20 family.</text>
</comment>
<organism evidence="4 5">
    <name type="scientific">Polaromonas jejuensis</name>
    <dbReference type="NCBI Taxonomy" id="457502"/>
    <lineage>
        <taxon>Bacteria</taxon>
        <taxon>Pseudomonadati</taxon>
        <taxon>Pseudomonadota</taxon>
        <taxon>Betaproteobacteria</taxon>
        <taxon>Burkholderiales</taxon>
        <taxon>Comamonadaceae</taxon>
        <taxon>Polaromonas</taxon>
    </lineage>
</organism>
<sequence>MAHVQGERLIQMQRRLADFGGRSDGGVSREALSTTELAARQWLCGLCTGALYQWYIDDAANLIVRRHGTDPDLAPVMTGSHIDTQPIGGWLDGAYGVIAGLEVLHALDDAGIQTRRAIEVAIWTNEEGSRFSPGAMGSSAFSDPTRLQSFLAVQDAQGQRFESARNAALQATPTAQRIKLGHPVHAYIEAHIEQGPVMECGGYSLGIVTVIQGVRWYEVTVHGNSAHAGTTPLATREDALLTAATMVSHLGAAAAARHDDALRWTVGRFEVAPGSINTIADRVTFSVDVRHPQESELSAMHALLHRVLEQNQGACTYEVRALMQRAPTAFDAQVLAILESAVLATQAPHCHLGSGAFHDAMYLADCCPTAMLFVPSKKGISHNAAEDTLISDLVEGARALAAALVALADA</sequence>
<dbReference type="RefSeq" id="WP_068836204.1">
    <property type="nucleotide sequence ID" value="NZ_JBHSMX010000049.1"/>
</dbReference>
<evidence type="ECO:0000313" key="4">
    <source>
        <dbReference type="EMBL" id="MFC5522580.1"/>
    </source>
</evidence>
<dbReference type="PIRSF" id="PIRSF001235">
    <property type="entry name" value="Amidase_carbamoylase"/>
    <property type="match status" value="1"/>
</dbReference>